<dbReference type="AlphaFoldDB" id="A0A4Q9DVU6"/>
<keyword evidence="2" id="KW-1185">Reference proteome</keyword>
<dbReference type="SUPFAM" id="SSF56784">
    <property type="entry name" value="HAD-like"/>
    <property type="match status" value="1"/>
</dbReference>
<dbReference type="OrthoDB" id="9792518at2"/>
<dbReference type="Gene3D" id="3.40.50.1000">
    <property type="entry name" value="HAD superfamily/HAD-like"/>
    <property type="match status" value="1"/>
</dbReference>
<evidence type="ECO:0000313" key="1">
    <source>
        <dbReference type="EMBL" id="TBL80414.1"/>
    </source>
</evidence>
<dbReference type="InterPro" id="IPR036412">
    <property type="entry name" value="HAD-like_sf"/>
</dbReference>
<dbReference type="GO" id="GO:0016787">
    <property type="term" value="F:hydrolase activity"/>
    <property type="evidence" value="ECO:0007669"/>
    <property type="project" value="UniProtKB-KW"/>
</dbReference>
<dbReference type="PANTHER" id="PTHR43434">
    <property type="entry name" value="PHOSPHOGLYCOLATE PHOSPHATASE"/>
    <property type="match status" value="1"/>
</dbReference>
<evidence type="ECO:0000313" key="2">
    <source>
        <dbReference type="Proteomes" id="UP000293142"/>
    </source>
</evidence>
<dbReference type="InterPro" id="IPR041492">
    <property type="entry name" value="HAD_2"/>
</dbReference>
<gene>
    <name evidence="1" type="ORF">EYB31_08340</name>
</gene>
<dbReference type="InterPro" id="IPR023214">
    <property type="entry name" value="HAD_sf"/>
</dbReference>
<dbReference type="Pfam" id="PF13419">
    <property type="entry name" value="HAD_2"/>
    <property type="match status" value="1"/>
</dbReference>
<dbReference type="GO" id="GO:0005829">
    <property type="term" value="C:cytosol"/>
    <property type="evidence" value="ECO:0007669"/>
    <property type="project" value="TreeGrafter"/>
</dbReference>
<dbReference type="GO" id="GO:0004713">
    <property type="term" value="F:protein tyrosine kinase activity"/>
    <property type="evidence" value="ECO:0007669"/>
    <property type="project" value="TreeGrafter"/>
</dbReference>
<dbReference type="EMBL" id="SIRE01000005">
    <property type="protein sequence ID" value="TBL80414.1"/>
    <property type="molecule type" value="Genomic_DNA"/>
</dbReference>
<reference evidence="1 2" key="1">
    <citation type="submission" date="2019-02" db="EMBL/GenBank/DDBJ databases">
        <title>Paenibacillus sp. nov., isolated from surface-sterilized tissue of Thalictrum simplex L.</title>
        <authorList>
            <person name="Tuo L."/>
        </authorList>
    </citation>
    <scope>NUCLEOTIDE SEQUENCE [LARGE SCALE GENOMIC DNA]</scope>
    <source>
        <strain evidence="1 2">N2SHLJ1</strain>
    </source>
</reference>
<protein>
    <submittedName>
        <fullName evidence="1">HAD family hydrolase</fullName>
    </submittedName>
</protein>
<dbReference type="SFLD" id="SFLDG01129">
    <property type="entry name" value="C1.5:_HAD__Beta-PGM__Phosphata"/>
    <property type="match status" value="1"/>
</dbReference>
<name>A0A4Q9DVU6_9BACL</name>
<comment type="caution">
    <text evidence="1">The sequence shown here is derived from an EMBL/GenBank/DDBJ whole genome shotgun (WGS) entry which is preliminary data.</text>
</comment>
<keyword evidence="1" id="KW-0378">Hydrolase</keyword>
<dbReference type="InterPro" id="IPR023198">
    <property type="entry name" value="PGP-like_dom2"/>
</dbReference>
<accession>A0A4Q9DVU6</accession>
<dbReference type="Gene3D" id="1.10.150.240">
    <property type="entry name" value="Putative phosphatase, domain 2"/>
    <property type="match status" value="1"/>
</dbReference>
<dbReference type="Proteomes" id="UP000293142">
    <property type="component" value="Unassembled WGS sequence"/>
</dbReference>
<dbReference type="SFLD" id="SFLDS00003">
    <property type="entry name" value="Haloacid_Dehalogenase"/>
    <property type="match status" value="1"/>
</dbReference>
<dbReference type="InterPro" id="IPR050155">
    <property type="entry name" value="HAD-like_hydrolase_sf"/>
</dbReference>
<dbReference type="PANTHER" id="PTHR43434:SF20">
    <property type="entry name" value="5'-NUCLEOTIDASE"/>
    <property type="match status" value="1"/>
</dbReference>
<sequence length="220" mass="24312">MIAGLGRFDLVLFDLDGTLTDSSRGIINGIQYVLSKFGMQEQSRERLLEWIGPPLADSFRTYCSLDEHEARQAETVFREYYIRQGMYENAVFPGIPQLLDKLWQRGTPMLVATSKYTPIAESILEHFGLRPYFIGVVGNNEAAPAGKVEVVETALSKWKSAVDRNVVMVGDRKHDIAAAHANGIASAAVAYGFGSAEELHNAQPTYMVDSVDELGKLLLV</sequence>
<proteinExistence type="predicted"/>
<organism evidence="1 2">
    <name type="scientific">Paenibacillus thalictri</name>
    <dbReference type="NCBI Taxonomy" id="2527873"/>
    <lineage>
        <taxon>Bacteria</taxon>
        <taxon>Bacillati</taxon>
        <taxon>Bacillota</taxon>
        <taxon>Bacilli</taxon>
        <taxon>Bacillales</taxon>
        <taxon>Paenibacillaceae</taxon>
        <taxon>Paenibacillus</taxon>
    </lineage>
</organism>